<keyword evidence="3" id="KW-1185">Reference proteome</keyword>
<gene>
    <name evidence="2" type="ORF">Pla133_52520</name>
</gene>
<proteinExistence type="predicted"/>
<evidence type="ECO:0000313" key="3">
    <source>
        <dbReference type="Proteomes" id="UP000316921"/>
    </source>
</evidence>
<evidence type="ECO:0000313" key="2">
    <source>
        <dbReference type="EMBL" id="QDU70129.1"/>
    </source>
</evidence>
<evidence type="ECO:0000256" key="1">
    <source>
        <dbReference type="SAM" id="MobiDB-lite"/>
    </source>
</evidence>
<dbReference type="AlphaFoldDB" id="A0A518BT37"/>
<dbReference type="RefSeq" id="WP_145168567.1">
    <property type="nucleotide sequence ID" value="NZ_CP036288.1"/>
</dbReference>
<feature type="compositionally biased region" description="Polar residues" evidence="1">
    <location>
        <begin position="38"/>
        <end position="54"/>
    </location>
</feature>
<dbReference type="Proteomes" id="UP000316921">
    <property type="component" value="Plasmid pPla133_1"/>
</dbReference>
<sequence length="686" mass="73017">MHGLTIDKRTAVKSGALLLTLLALLAVAFLIVTRQRGATQSPNQVNRESAQQGHESAEGETLAEAESNAESRTPASIPPATRGAESPARPPGILVEVAPCGSIGYGGHEVEISIENISSVGGWALKRSARTENLASFFEGVTPGRWSVKSALGHDEVVAVAAGDFVRVELAVEGLTEHCVVAVVDPAGSAVAEATVFADGFDRGKTGEDGTIAIGCIKRGSLLSASSAEYASPAPIQFSNWRPQPVEIQLREKGASLNVELSQIAGVETIRVSVGIIHTTLMAFEEIGSDWYTSNPLLEAEMLPGSVRKFEGVPAGRWVGITASGANVATAQEAIWLREGESRTVRLDLQKGVTVHGRVIGENLLPLAQAWVGEAPLGLYGKRSVETDADGWYELHQICPGERKLEAIGPPGCSVVEVVSIKENSTSEWNPVLACGFQISGQVATTEGEPVQGVLAALLDPARPNLWLSTVRTGREGHFDLWGALPEGNIISVVRSGEGLGYLEGARMEGLVGGTTGLVLEWQEPATGVQVRVTDPVGRRLENVVLEFTPLPKADDSVIWRRLDGEGGALTPSGRFSLSLRHEEFGVADLGEHNLEANALKDLGEVNFKAPAWMSMRLSIQQARWSIEIRLAESGHLVFKEVDATGRSLYGPFQPGSYRIVASPPHGNDFSTTVVLEDGETSVIGW</sequence>
<name>A0A518BT37_9BACT</name>
<dbReference type="InterPro" id="IPR013784">
    <property type="entry name" value="Carb-bd-like_fold"/>
</dbReference>
<geneLocation type="plasmid" evidence="3">
    <name>ppla133_1</name>
</geneLocation>
<accession>A0A518BT37</accession>
<dbReference type="GO" id="GO:0030246">
    <property type="term" value="F:carbohydrate binding"/>
    <property type="evidence" value="ECO:0007669"/>
    <property type="project" value="InterPro"/>
</dbReference>
<organism evidence="2 3">
    <name type="scientific">Engelhardtia mirabilis</name>
    <dbReference type="NCBI Taxonomy" id="2528011"/>
    <lineage>
        <taxon>Bacteria</taxon>
        <taxon>Pseudomonadati</taxon>
        <taxon>Planctomycetota</taxon>
        <taxon>Planctomycetia</taxon>
        <taxon>Planctomycetia incertae sedis</taxon>
        <taxon>Engelhardtia</taxon>
    </lineage>
</organism>
<keyword evidence="2" id="KW-0614">Plasmid</keyword>
<dbReference type="KEGG" id="pbap:Pla133_52520"/>
<feature type="region of interest" description="Disordered" evidence="1">
    <location>
        <begin position="38"/>
        <end position="90"/>
    </location>
</feature>
<protein>
    <recommendedName>
        <fullName evidence="4">Carboxypeptidase regulatory-like domain-containing protein</fullName>
    </recommendedName>
</protein>
<reference evidence="2 3" key="1">
    <citation type="submission" date="2019-02" db="EMBL/GenBank/DDBJ databases">
        <title>Deep-cultivation of Planctomycetes and their phenomic and genomic characterization uncovers novel biology.</title>
        <authorList>
            <person name="Wiegand S."/>
            <person name="Jogler M."/>
            <person name="Boedeker C."/>
            <person name="Pinto D."/>
            <person name="Vollmers J."/>
            <person name="Rivas-Marin E."/>
            <person name="Kohn T."/>
            <person name="Peeters S.H."/>
            <person name="Heuer A."/>
            <person name="Rast P."/>
            <person name="Oberbeckmann S."/>
            <person name="Bunk B."/>
            <person name="Jeske O."/>
            <person name="Meyerdierks A."/>
            <person name="Storesund J.E."/>
            <person name="Kallscheuer N."/>
            <person name="Luecker S."/>
            <person name="Lage O.M."/>
            <person name="Pohl T."/>
            <person name="Merkel B.J."/>
            <person name="Hornburger P."/>
            <person name="Mueller R.-W."/>
            <person name="Bruemmer F."/>
            <person name="Labrenz M."/>
            <person name="Spormann A.M."/>
            <person name="Op den Camp H."/>
            <person name="Overmann J."/>
            <person name="Amann R."/>
            <person name="Jetten M.S.M."/>
            <person name="Mascher T."/>
            <person name="Medema M.H."/>
            <person name="Devos D.P."/>
            <person name="Kaster A.-K."/>
            <person name="Ovreas L."/>
            <person name="Rohde M."/>
            <person name="Galperin M.Y."/>
            <person name="Jogler C."/>
        </authorList>
    </citation>
    <scope>NUCLEOTIDE SEQUENCE [LARGE SCALE GENOMIC DNA]</scope>
    <source>
        <strain evidence="2 3">Pla133</strain>
        <plasmid evidence="3">ppla133_1</plasmid>
    </source>
</reference>
<evidence type="ECO:0008006" key="4">
    <source>
        <dbReference type="Google" id="ProtNLM"/>
    </source>
</evidence>
<dbReference type="SUPFAM" id="SSF49452">
    <property type="entry name" value="Starch-binding domain-like"/>
    <property type="match status" value="1"/>
</dbReference>
<dbReference type="EMBL" id="CP036288">
    <property type="protein sequence ID" value="QDU70129.1"/>
    <property type="molecule type" value="Genomic_DNA"/>
</dbReference>